<sequence>MGQYDTKKMIQELEEFTSKFIILSSNVYTNITQETESSFRKKGVFNVDCLTIEKQIELMKLSIKYKHPKYSFIELSNKFGVDLSYNNNMFLKLAVNFSNEEVLNYLIDNGIDVTVENNFAIKLQSGVFGKSSVIHLLINNGADVTVDNYFLYRCAAWQNNKEALEILFSYNPNVDATMLLASINPSEIYEPILDFLISLNADVNINNGVILRKNIQYYPVVKTLLKAGADISYFSTKDLIKIIRSCDKKLIDIYIKFGVDFSKINDIAIEEKNQEYIDTLINWGVDSRVLAYSFSSELIKLKKKMNKN</sequence>
<accession>A0A0G2Y6W7</accession>
<dbReference type="KEGG" id="vg:80514132"/>
<evidence type="ECO:0000313" key="1">
    <source>
        <dbReference type="EMBL" id="AKI80334.1"/>
    </source>
</evidence>
<dbReference type="PROSITE" id="PS50088">
    <property type="entry name" value="ANK_REPEAT"/>
    <property type="match status" value="1"/>
</dbReference>
<keyword evidence="2" id="KW-1185">Reference proteome</keyword>
<evidence type="ECO:0000313" key="2">
    <source>
        <dbReference type="Proteomes" id="UP000240461"/>
    </source>
</evidence>
<dbReference type="InterPro" id="IPR002110">
    <property type="entry name" value="Ankyrin_rpt"/>
</dbReference>
<protein>
    <submittedName>
        <fullName evidence="1">Ankyrin repeat-containing protein</fullName>
    </submittedName>
</protein>
<dbReference type="InterPro" id="IPR036770">
    <property type="entry name" value="Ankyrin_rpt-contain_sf"/>
</dbReference>
<organism evidence="1 2">
    <name type="scientific">Acanthamoeba polyphaga mimivirus Kroon</name>
    <dbReference type="NCBI Taxonomy" id="3069720"/>
    <lineage>
        <taxon>Viruses</taxon>
        <taxon>Varidnaviria</taxon>
        <taxon>Bamfordvirae</taxon>
        <taxon>Nucleocytoviricota</taxon>
        <taxon>Megaviricetes</taxon>
        <taxon>Imitervirales</taxon>
        <taxon>Mimiviridae</taxon>
        <taxon>Megamimivirinae</taxon>
        <taxon>Mimivirus</taxon>
        <taxon>Mimivirus lagoaense</taxon>
    </lineage>
</organism>
<dbReference type="Proteomes" id="UP000240461">
    <property type="component" value="Segment"/>
</dbReference>
<name>A0A0G2Y6W7_9VIRU</name>
<dbReference type="EMBL" id="KM982402">
    <property type="protein sequence ID" value="AKI80334.1"/>
    <property type="molecule type" value="Genomic_DNA"/>
</dbReference>
<dbReference type="Gene3D" id="1.25.40.20">
    <property type="entry name" value="Ankyrin repeat-containing domain"/>
    <property type="match status" value="1"/>
</dbReference>
<proteinExistence type="predicted"/>
<dbReference type="SUPFAM" id="SSF48403">
    <property type="entry name" value="Ankyrin repeat"/>
    <property type="match status" value="1"/>
</dbReference>
<reference evidence="1 2" key="1">
    <citation type="submission" date="2014-10" db="EMBL/GenBank/DDBJ databases">
        <title>Pan-genome analysis of Brazilian lineage A amoebal mimiviruses.</title>
        <authorList>
            <person name="Assis F.L."/>
            <person name="Abrahao J.S."/>
            <person name="Kroon E.G."/>
            <person name="Dornas F.P."/>
            <person name="Andrade K.R."/>
            <person name="Borato P.V.M."/>
            <person name="Pilotto M.R."/>
            <person name="Benamar S."/>
            <person name="LaScola B."/>
            <person name="Colson P."/>
        </authorList>
    </citation>
    <scope>NUCLEOTIDE SEQUENCE [LARGE SCALE GENOMIC DNA]</scope>
    <source>
        <strain evidence="1 2">Kroon</strain>
    </source>
</reference>